<protein>
    <recommendedName>
        <fullName evidence="5">YD repeat-containing protein</fullName>
    </recommendedName>
</protein>
<keyword evidence="2" id="KW-0732">Signal</keyword>
<gene>
    <name evidence="3" type="ORF">C8P70_10931</name>
</gene>
<accession>A0A4R7F2K7</accession>
<name>A0A4R7F2K7_9FLAO</name>
<evidence type="ECO:0000256" key="2">
    <source>
        <dbReference type="SAM" id="SignalP"/>
    </source>
</evidence>
<evidence type="ECO:0000256" key="1">
    <source>
        <dbReference type="SAM" id="MobiDB-lite"/>
    </source>
</evidence>
<evidence type="ECO:0000313" key="3">
    <source>
        <dbReference type="EMBL" id="TDS60175.1"/>
    </source>
</evidence>
<evidence type="ECO:0000313" key="4">
    <source>
        <dbReference type="Proteomes" id="UP000295215"/>
    </source>
</evidence>
<dbReference type="OrthoDB" id="1046747at2"/>
<sequence length="259" mass="30865">MKANFVTLLLLFASINAFAQVKNTSLIEENPNWKSYKEFAETTFSNGEIKEKREYTLKDGIISFYRVYDKEGDVQREVEVEYDAQGNLYQERKMFDKSTGITREIIFQNEFTYDDKNNLIDDGENSYSKFNRGLPQVVTSREYSEEREQGFRRILAYNQNGTIKLSKTTLFEGEDRKMIIITYKYDDCNNLIETVQKTTIQAKPQPKKRRKRNKNAAPPRRPEFERKYYAYEYEGDTCLWTKKYEVINDEKILLKEREF</sequence>
<evidence type="ECO:0008006" key="5">
    <source>
        <dbReference type="Google" id="ProtNLM"/>
    </source>
</evidence>
<dbReference type="RefSeq" id="WP_133712251.1">
    <property type="nucleotide sequence ID" value="NZ_SOAG01000009.1"/>
</dbReference>
<feature type="compositionally biased region" description="Basic residues" evidence="1">
    <location>
        <begin position="205"/>
        <end position="214"/>
    </location>
</feature>
<dbReference type="EMBL" id="SOAG01000009">
    <property type="protein sequence ID" value="TDS60175.1"/>
    <property type="molecule type" value="Genomic_DNA"/>
</dbReference>
<feature type="region of interest" description="Disordered" evidence="1">
    <location>
        <begin position="199"/>
        <end position="221"/>
    </location>
</feature>
<organism evidence="3 4">
    <name type="scientific">Myroides indicus</name>
    <dbReference type="NCBI Taxonomy" id="1323422"/>
    <lineage>
        <taxon>Bacteria</taxon>
        <taxon>Pseudomonadati</taxon>
        <taxon>Bacteroidota</taxon>
        <taxon>Flavobacteriia</taxon>
        <taxon>Flavobacteriales</taxon>
        <taxon>Flavobacteriaceae</taxon>
        <taxon>Myroides</taxon>
    </lineage>
</organism>
<keyword evidence="4" id="KW-1185">Reference proteome</keyword>
<reference evidence="3 4" key="1">
    <citation type="submission" date="2019-03" db="EMBL/GenBank/DDBJ databases">
        <title>Genomic Encyclopedia of Archaeal and Bacterial Type Strains, Phase II (KMG-II): from individual species to whole genera.</title>
        <authorList>
            <person name="Goeker M."/>
        </authorList>
    </citation>
    <scope>NUCLEOTIDE SEQUENCE [LARGE SCALE GENOMIC DNA]</scope>
    <source>
        <strain evidence="3 4">DSM 28213</strain>
    </source>
</reference>
<dbReference type="Gene3D" id="2.180.10.10">
    <property type="entry name" value="RHS repeat-associated core"/>
    <property type="match status" value="1"/>
</dbReference>
<dbReference type="Proteomes" id="UP000295215">
    <property type="component" value="Unassembled WGS sequence"/>
</dbReference>
<feature type="signal peptide" evidence="2">
    <location>
        <begin position="1"/>
        <end position="19"/>
    </location>
</feature>
<dbReference type="AlphaFoldDB" id="A0A4R7F2K7"/>
<proteinExistence type="predicted"/>
<feature type="chain" id="PRO_5020733215" description="YD repeat-containing protein" evidence="2">
    <location>
        <begin position="20"/>
        <end position="259"/>
    </location>
</feature>
<comment type="caution">
    <text evidence="3">The sequence shown here is derived from an EMBL/GenBank/DDBJ whole genome shotgun (WGS) entry which is preliminary data.</text>
</comment>